<dbReference type="CDD" id="cd06261">
    <property type="entry name" value="TM_PBP2"/>
    <property type="match status" value="1"/>
</dbReference>
<evidence type="ECO:0000256" key="4">
    <source>
        <dbReference type="ARBA" id="ARBA00022448"/>
    </source>
</evidence>
<keyword evidence="12" id="KW-1185">Reference proteome</keyword>
<dbReference type="InterPro" id="IPR035906">
    <property type="entry name" value="MetI-like_sf"/>
</dbReference>
<sequence length="548" mass="60448">MRPWIKSGTPWVWMTAGMVSVSLIAILGVLLLLGVRGLGYFWPTPVTSFELQTEQGVETVVGQIYRTDEVDATQLIDAGVRLPAYRQSAYQRLVVKIGNREREGLDFRQLLAFQIKSQHTPIEMAMIERSENGVFYGKPTAYIDQSGTRHGLVISALRQQLADLAARRDAINKIEQVHLAGVNYQLEQLRLEEKSRELEGTLDKRAQSQIASRRTQLLTQYQQLEQKLAQLRDKQKTGQLVVEDSHGDEVALPLENVLNIWYPNAMSSVDKLTFWGHQVAAFLSESPRDSNAAGGVFPAIFGTVFLVLLMAVIVTPLGVVAAIYLHEYAPKTAFTRLIRIAVVNLAGVPSIVYGVFGLGFFVYFIGGTIDDIFYQAAQPAPVFGTPGILWSALTLAILTLPVVIVSTEEGLARIPTSVRHGAFALGATQSEMLWRVVLPMASPAMMTGLILAVARAAGEVAPLMLVGVVKVAPSLPVDGNFPFLHLERKFMHLGYHIYDVGFQSAHIETARPLVYATSFLLVSVIVALNLSAIGIRHYLREKYRALEL</sequence>
<dbReference type="PANTHER" id="PTHR43470:SF6">
    <property type="entry name" value="PHOSPHATE TRANSPORT SYSTEM PERMEASE PROTEIN PSTA"/>
    <property type="match status" value="1"/>
</dbReference>
<keyword evidence="7 9" id="KW-1133">Transmembrane helix</keyword>
<dbReference type="PANTHER" id="PTHR43470">
    <property type="entry name" value="PHOSPHATE TRANSPORT SYSTEM PERMEASE PROTEIN PSTA-RELATED"/>
    <property type="match status" value="1"/>
</dbReference>
<feature type="transmembrane region" description="Helical" evidence="9">
    <location>
        <begin position="337"/>
        <end position="365"/>
    </location>
</feature>
<gene>
    <name evidence="11" type="ORF">BZJ21_08170</name>
</gene>
<name>A0ABX3KS41_SALCS</name>
<evidence type="ECO:0000256" key="9">
    <source>
        <dbReference type="RuleBase" id="RU363043"/>
    </source>
</evidence>
<feature type="domain" description="ABC transmembrane type-1" evidence="10">
    <location>
        <begin position="300"/>
        <end position="532"/>
    </location>
</feature>
<feature type="transmembrane region" description="Helical" evidence="9">
    <location>
        <begin position="296"/>
        <end position="325"/>
    </location>
</feature>
<evidence type="ECO:0000256" key="3">
    <source>
        <dbReference type="ARBA" id="ARBA00016864"/>
    </source>
</evidence>
<dbReference type="NCBIfam" id="TIGR00974">
    <property type="entry name" value="3a0107s02c"/>
    <property type="match status" value="1"/>
</dbReference>
<comment type="subcellular location">
    <subcellularLocation>
        <location evidence="9">Cell inner membrane</location>
        <topology evidence="9">Multi-pass membrane protein</topology>
    </subcellularLocation>
    <subcellularLocation>
        <location evidence="1">Cell membrane</location>
        <topology evidence="1">Multi-pass membrane protein</topology>
    </subcellularLocation>
</comment>
<dbReference type="Gene3D" id="1.10.3720.10">
    <property type="entry name" value="MetI-like"/>
    <property type="match status" value="1"/>
</dbReference>
<keyword evidence="5 9" id="KW-1003">Cell membrane</keyword>
<dbReference type="EMBL" id="MUFR01000019">
    <property type="protein sequence ID" value="OOF33926.1"/>
    <property type="molecule type" value="Genomic_DNA"/>
</dbReference>
<evidence type="ECO:0000256" key="1">
    <source>
        <dbReference type="ARBA" id="ARBA00004651"/>
    </source>
</evidence>
<feature type="transmembrane region" description="Helical" evidence="9">
    <location>
        <begin position="388"/>
        <end position="411"/>
    </location>
</feature>
<dbReference type="Proteomes" id="UP000189431">
    <property type="component" value="Unassembled WGS sequence"/>
</dbReference>
<keyword evidence="6 9" id="KW-0812">Transmembrane</keyword>
<evidence type="ECO:0000313" key="12">
    <source>
        <dbReference type="Proteomes" id="UP000189431"/>
    </source>
</evidence>
<dbReference type="SUPFAM" id="SSF161098">
    <property type="entry name" value="MetI-like"/>
    <property type="match status" value="1"/>
</dbReference>
<feature type="transmembrane region" description="Helical" evidence="9">
    <location>
        <begin position="432"/>
        <end position="454"/>
    </location>
</feature>
<dbReference type="PROSITE" id="PS50928">
    <property type="entry name" value="ABC_TM1"/>
    <property type="match status" value="1"/>
</dbReference>
<evidence type="ECO:0000313" key="11">
    <source>
        <dbReference type="EMBL" id="OOF33926.1"/>
    </source>
</evidence>
<feature type="transmembrane region" description="Helical" evidence="9">
    <location>
        <begin position="12"/>
        <end position="42"/>
    </location>
</feature>
<evidence type="ECO:0000256" key="7">
    <source>
        <dbReference type="ARBA" id="ARBA00022989"/>
    </source>
</evidence>
<comment type="caution">
    <text evidence="11">The sequence shown here is derived from an EMBL/GenBank/DDBJ whole genome shotgun (WGS) entry which is preliminary data.</text>
</comment>
<proteinExistence type="inferred from homology"/>
<evidence type="ECO:0000259" key="10">
    <source>
        <dbReference type="PROSITE" id="PS50928"/>
    </source>
</evidence>
<accession>A0ABX3KS41</accession>
<evidence type="ECO:0000256" key="2">
    <source>
        <dbReference type="ARBA" id="ARBA00007069"/>
    </source>
</evidence>
<evidence type="ECO:0000256" key="6">
    <source>
        <dbReference type="ARBA" id="ARBA00022692"/>
    </source>
</evidence>
<protein>
    <recommendedName>
        <fullName evidence="3 9">Phosphate transport system permease protein PstA</fullName>
    </recommendedName>
</protein>
<dbReference type="Pfam" id="PF00528">
    <property type="entry name" value="BPD_transp_1"/>
    <property type="match status" value="1"/>
</dbReference>
<evidence type="ECO:0000256" key="5">
    <source>
        <dbReference type="ARBA" id="ARBA00022475"/>
    </source>
</evidence>
<reference evidence="12" key="1">
    <citation type="submission" date="2017-01" db="EMBL/GenBank/DDBJ databases">
        <title>Draft genome of the species Salinivibrio costicola subsp. alcaliphilus.</title>
        <authorList>
            <person name="Lopez-Hermoso C."/>
            <person name="De La Haba R."/>
            <person name="Sanchez-Porro C."/>
            <person name="Ventosa A."/>
        </authorList>
    </citation>
    <scope>NUCLEOTIDE SEQUENCE [LARGE SCALE GENOMIC DNA]</scope>
    <source>
        <strain evidence="12">CBH448</strain>
    </source>
</reference>
<keyword evidence="4" id="KW-0813">Transport</keyword>
<organism evidence="11 12">
    <name type="scientific">Salinivibrio costicola subsp. alcaliphilus</name>
    <dbReference type="NCBI Taxonomy" id="272773"/>
    <lineage>
        <taxon>Bacteria</taxon>
        <taxon>Pseudomonadati</taxon>
        <taxon>Pseudomonadota</taxon>
        <taxon>Gammaproteobacteria</taxon>
        <taxon>Vibrionales</taxon>
        <taxon>Vibrionaceae</taxon>
        <taxon>Salinivibrio</taxon>
    </lineage>
</organism>
<dbReference type="InterPro" id="IPR000515">
    <property type="entry name" value="MetI-like"/>
</dbReference>
<comment type="similarity">
    <text evidence="2 9">Belongs to the binding-protein-dependent transport system permease family. CysTW subfamily.</text>
</comment>
<keyword evidence="8 9" id="KW-0472">Membrane</keyword>
<evidence type="ECO:0000256" key="8">
    <source>
        <dbReference type="ARBA" id="ARBA00023136"/>
    </source>
</evidence>
<feature type="transmembrane region" description="Helical" evidence="9">
    <location>
        <begin position="513"/>
        <end position="535"/>
    </location>
</feature>
<dbReference type="RefSeq" id="WP_077669523.1">
    <property type="nucleotide sequence ID" value="NZ_MUFR01000019.1"/>
</dbReference>
<dbReference type="InterPro" id="IPR005672">
    <property type="entry name" value="Phosphate_PstA"/>
</dbReference>